<evidence type="ECO:0000313" key="2">
    <source>
        <dbReference type="EMBL" id="SNR16741.1"/>
    </source>
</evidence>
<dbReference type="SUPFAM" id="SSF56601">
    <property type="entry name" value="beta-lactamase/transpeptidase-like"/>
    <property type="match status" value="1"/>
</dbReference>
<dbReference type="Proteomes" id="UP000215214">
    <property type="component" value="Chromosome TJEJU"/>
</dbReference>
<dbReference type="InterPro" id="IPR012338">
    <property type="entry name" value="Beta-lactam/transpept-like"/>
</dbReference>
<dbReference type="Gene3D" id="3.40.710.10">
    <property type="entry name" value="DD-peptidase/beta-lactamase superfamily"/>
    <property type="match status" value="1"/>
</dbReference>
<sequence length="493" mass="56760">MNTSFEFRDYYLFYLFLCLNILLSCNSKIESKKQIKNNVGNLTPQEKITNNLTPYYYLEDQTPITTIKEVMEKDNITGARIIFVDSSKISWSKNYGYANIKDTIKVSNNTLFSGASLSKPITTVTALKLVEKGILSLDDDINKILKRWKIPENNFTKNSKVTLRSLIGHRSGLNRSFWMSYSPNEKLYTNAEILNQKDPKQPRTKMINIPNTSYKYSNPGYQVIELLIEDATGIPFEKVVDSLIFKPCGMKNSTFSQPIPKDLIKQKATGYSKNKMPYPYQIYPFKGAGGIWTTPDDLGLFLITLFNDHVKGKQILLSQKMTNQIFNQGGEMDKLGFTLWNGDEDIIFRHTGSNIGFNCFMLGSIKKQQAVVLMTNSDNAQKLQDYIQRAVPDAYDWAYLKSKPYIKSSVNLNNFTKYFRQYNWENNYVLLSKENNSAFININNERFKLIPVGKRTLLLKEKPLLIKFPKKENNKELIIYKSNGDYSVAYPIL</sequence>
<dbReference type="PANTHER" id="PTHR46825:SF9">
    <property type="entry name" value="BETA-LACTAMASE-RELATED DOMAIN-CONTAINING PROTEIN"/>
    <property type="match status" value="1"/>
</dbReference>
<evidence type="ECO:0000313" key="3">
    <source>
        <dbReference type="Proteomes" id="UP000215214"/>
    </source>
</evidence>
<keyword evidence="3" id="KW-1185">Reference proteome</keyword>
<dbReference type="PANTHER" id="PTHR46825">
    <property type="entry name" value="D-ALANYL-D-ALANINE-CARBOXYPEPTIDASE/ENDOPEPTIDASE AMPH"/>
    <property type="match status" value="1"/>
</dbReference>
<dbReference type="Pfam" id="PF00144">
    <property type="entry name" value="Beta-lactamase"/>
    <property type="match status" value="1"/>
</dbReference>
<dbReference type="RefSeq" id="WP_095073497.1">
    <property type="nucleotide sequence ID" value="NZ_LT899436.1"/>
</dbReference>
<accession>A0A238UC40</accession>
<evidence type="ECO:0000259" key="1">
    <source>
        <dbReference type="Pfam" id="PF00144"/>
    </source>
</evidence>
<feature type="domain" description="Beta-lactamase-related" evidence="1">
    <location>
        <begin position="66"/>
        <end position="381"/>
    </location>
</feature>
<dbReference type="OrthoDB" id="9797709at2"/>
<dbReference type="EMBL" id="LT899436">
    <property type="protein sequence ID" value="SNR16741.1"/>
    <property type="molecule type" value="Genomic_DNA"/>
</dbReference>
<reference evidence="2 3" key="1">
    <citation type="submission" date="2017-07" db="EMBL/GenBank/DDBJ databases">
        <authorList>
            <person name="Sun Z.S."/>
            <person name="Albrecht U."/>
            <person name="Echele G."/>
            <person name="Lee C.C."/>
        </authorList>
    </citation>
    <scope>NUCLEOTIDE SEQUENCE [LARGE SCALE GENOMIC DNA]</scope>
    <source>
        <strain evidence="3">type strain: KCTC 22618</strain>
    </source>
</reference>
<dbReference type="InterPro" id="IPR001466">
    <property type="entry name" value="Beta-lactam-related"/>
</dbReference>
<protein>
    <submittedName>
        <fullName evidence="2">Beta-lactamase</fullName>
    </submittedName>
</protein>
<dbReference type="InterPro" id="IPR050491">
    <property type="entry name" value="AmpC-like"/>
</dbReference>
<dbReference type="AlphaFoldDB" id="A0A238UC40"/>
<organism evidence="2 3">
    <name type="scientific">Tenacibaculum jejuense</name>
    <dbReference type="NCBI Taxonomy" id="584609"/>
    <lineage>
        <taxon>Bacteria</taxon>
        <taxon>Pseudomonadati</taxon>
        <taxon>Bacteroidota</taxon>
        <taxon>Flavobacteriia</taxon>
        <taxon>Flavobacteriales</taxon>
        <taxon>Flavobacteriaceae</taxon>
        <taxon>Tenacibaculum</taxon>
    </lineage>
</organism>
<name>A0A238UC40_9FLAO</name>
<dbReference type="KEGG" id="tje:TJEJU_3084"/>
<proteinExistence type="predicted"/>
<gene>
    <name evidence="2" type="ORF">TJEJU_3084</name>
</gene>